<accession>A0A5N5X0M9</accession>
<protein>
    <submittedName>
        <fullName evidence="2">Uncharacterized protein</fullName>
    </submittedName>
</protein>
<reference evidence="2 3" key="1">
    <citation type="submission" date="2019-04" db="EMBL/GenBank/DDBJ databases">
        <title>Friends and foes A comparative genomics study of 23 Aspergillus species from section Flavi.</title>
        <authorList>
            <consortium name="DOE Joint Genome Institute"/>
            <person name="Kjaerbolling I."/>
            <person name="Vesth T."/>
            <person name="Frisvad J.C."/>
            <person name="Nybo J.L."/>
            <person name="Theobald S."/>
            <person name="Kildgaard S."/>
            <person name="Isbrandt T."/>
            <person name="Kuo A."/>
            <person name="Sato A."/>
            <person name="Lyhne E.K."/>
            <person name="Kogle M.E."/>
            <person name="Wiebenga A."/>
            <person name="Kun R.S."/>
            <person name="Lubbers R.J."/>
            <person name="Makela M.R."/>
            <person name="Barry K."/>
            <person name="Chovatia M."/>
            <person name="Clum A."/>
            <person name="Daum C."/>
            <person name="Haridas S."/>
            <person name="He G."/>
            <person name="LaButti K."/>
            <person name="Lipzen A."/>
            <person name="Mondo S."/>
            <person name="Riley R."/>
            <person name="Salamov A."/>
            <person name="Simmons B.A."/>
            <person name="Magnuson J.K."/>
            <person name="Henrissat B."/>
            <person name="Mortensen U.H."/>
            <person name="Larsen T.O."/>
            <person name="Devries R.P."/>
            <person name="Grigoriev I.V."/>
            <person name="Machida M."/>
            <person name="Baker S.E."/>
            <person name="Andersen M.R."/>
        </authorList>
    </citation>
    <scope>NUCLEOTIDE SEQUENCE [LARGE SCALE GENOMIC DNA]</scope>
    <source>
        <strain evidence="2 3">CBS 151.66</strain>
    </source>
</reference>
<evidence type="ECO:0000256" key="1">
    <source>
        <dbReference type="SAM" id="Phobius"/>
    </source>
</evidence>
<organism evidence="2 3">
    <name type="scientific">Aspergillus leporis</name>
    <dbReference type="NCBI Taxonomy" id="41062"/>
    <lineage>
        <taxon>Eukaryota</taxon>
        <taxon>Fungi</taxon>
        <taxon>Dikarya</taxon>
        <taxon>Ascomycota</taxon>
        <taxon>Pezizomycotina</taxon>
        <taxon>Eurotiomycetes</taxon>
        <taxon>Eurotiomycetidae</taxon>
        <taxon>Eurotiales</taxon>
        <taxon>Aspergillaceae</taxon>
        <taxon>Aspergillus</taxon>
        <taxon>Aspergillus subgen. Circumdati</taxon>
    </lineage>
</organism>
<feature type="transmembrane region" description="Helical" evidence="1">
    <location>
        <begin position="30"/>
        <end position="49"/>
    </location>
</feature>
<evidence type="ECO:0000313" key="3">
    <source>
        <dbReference type="Proteomes" id="UP000326565"/>
    </source>
</evidence>
<proteinExistence type="predicted"/>
<dbReference type="EMBL" id="ML732237">
    <property type="protein sequence ID" value="KAB8072912.1"/>
    <property type="molecule type" value="Genomic_DNA"/>
</dbReference>
<name>A0A5N5X0M9_9EURO</name>
<sequence length="53" mass="5997">MNAFTVTGSTSGKHWFSTADHPSRDQPRPFFIYHIFFAYSILFHTRACASATA</sequence>
<evidence type="ECO:0000313" key="2">
    <source>
        <dbReference type="EMBL" id="KAB8072912.1"/>
    </source>
</evidence>
<gene>
    <name evidence="2" type="ORF">BDV29DRAFT_176548</name>
</gene>
<keyword evidence="1" id="KW-0472">Membrane</keyword>
<dbReference type="Proteomes" id="UP000326565">
    <property type="component" value="Unassembled WGS sequence"/>
</dbReference>
<dbReference type="AlphaFoldDB" id="A0A5N5X0M9"/>
<keyword evidence="1" id="KW-1133">Transmembrane helix</keyword>
<keyword evidence="1" id="KW-0812">Transmembrane</keyword>
<keyword evidence="3" id="KW-1185">Reference proteome</keyword>